<organism evidence="3 4">
    <name type="scientific">Pseudogemmobacter faecipullorum</name>
    <dbReference type="NCBI Taxonomy" id="2755041"/>
    <lineage>
        <taxon>Bacteria</taxon>
        <taxon>Pseudomonadati</taxon>
        <taxon>Pseudomonadota</taxon>
        <taxon>Alphaproteobacteria</taxon>
        <taxon>Rhodobacterales</taxon>
        <taxon>Paracoccaceae</taxon>
        <taxon>Pseudogemmobacter</taxon>
    </lineage>
</organism>
<dbReference type="InterPro" id="IPR001509">
    <property type="entry name" value="Epimerase_deHydtase"/>
</dbReference>
<dbReference type="Gene3D" id="3.40.50.720">
    <property type="entry name" value="NAD(P)-binding Rossmann-like Domain"/>
    <property type="match status" value="1"/>
</dbReference>
<accession>A0ABS8CRF6</accession>
<dbReference type="EMBL" id="JACDXX010000024">
    <property type="protein sequence ID" value="MCB5411984.1"/>
    <property type="molecule type" value="Genomic_DNA"/>
</dbReference>
<reference evidence="3 4" key="1">
    <citation type="submission" date="2020-07" db="EMBL/GenBank/DDBJ databases">
        <title>Pseudogemmobacter sp. nov., isolated from poultry manure in Taiwan.</title>
        <authorList>
            <person name="Lin S.-Y."/>
            <person name="Tang Y.-S."/>
            <person name="Young C.-C."/>
        </authorList>
    </citation>
    <scope>NUCLEOTIDE SEQUENCE [LARGE SCALE GENOMIC DNA]</scope>
    <source>
        <strain evidence="3 4">CC-YST710</strain>
    </source>
</reference>
<sequence length="373" mass="41694">MMRLVVTGASGFVGQNLVVVLRAQGHEVIALGRGSELAEHQGMQVDHIFHLAGANRPPDDSSFQADNVDYAQQVLETFLPRSDKASFHYASTIRVSQDSTYGRSKKAGEELVCRLAPKAGWATRIWRLPNLFGKWCRPRYNSFVSTFMEQAVRAEPFSINDPASTVELLYVDDCIELLCAQVHQTDGPGISLIEDFPTYSTTVGEVAALIDSFRAQHDTPHLPDVEHGLARKLHATYLSYLEQEARIFALPRFASDTGSFCELFKSDAFGQVSSLTIVPGETRGNHYHHTKCENFHIVHGKVRLTERDIRGGDVISREIFAGESFWTRPGWVHALTNTGKEIVVLVIWANEIYDQTRPDTIASDAVRTYLTKQ</sequence>
<feature type="domain" description="NAD-dependent epimerase/dehydratase" evidence="1">
    <location>
        <begin position="5"/>
        <end position="183"/>
    </location>
</feature>
<evidence type="ECO:0000313" key="3">
    <source>
        <dbReference type="EMBL" id="MCB5411984.1"/>
    </source>
</evidence>
<proteinExistence type="predicted"/>
<dbReference type="SUPFAM" id="SSF51182">
    <property type="entry name" value="RmlC-like cupins"/>
    <property type="match status" value="1"/>
</dbReference>
<dbReference type="Gene3D" id="2.60.120.10">
    <property type="entry name" value="Jelly Rolls"/>
    <property type="match status" value="1"/>
</dbReference>
<dbReference type="PANTHER" id="PTHR43245:SF55">
    <property type="entry name" value="NAD(P)-BINDING DOMAIN-CONTAINING PROTEIN"/>
    <property type="match status" value="1"/>
</dbReference>
<feature type="domain" description="Capsular polysaccharide assembling protein CapF C-terminal" evidence="2">
    <location>
        <begin position="256"/>
        <end position="361"/>
    </location>
</feature>
<dbReference type="InterPro" id="IPR036291">
    <property type="entry name" value="NAD(P)-bd_dom_sf"/>
</dbReference>
<protein>
    <submittedName>
        <fullName evidence="3">NAD-dependent epimerase/dehydratase family protein</fullName>
    </submittedName>
</protein>
<name>A0ABS8CRF6_9RHOB</name>
<comment type="caution">
    <text evidence="3">The sequence shown here is derived from an EMBL/GenBank/DDBJ whole genome shotgun (WGS) entry which is preliminary data.</text>
</comment>
<dbReference type="Proteomes" id="UP001198571">
    <property type="component" value="Unassembled WGS sequence"/>
</dbReference>
<dbReference type="InterPro" id="IPR029303">
    <property type="entry name" value="CapF_C"/>
</dbReference>
<evidence type="ECO:0000259" key="2">
    <source>
        <dbReference type="Pfam" id="PF14667"/>
    </source>
</evidence>
<dbReference type="SUPFAM" id="SSF51735">
    <property type="entry name" value="NAD(P)-binding Rossmann-fold domains"/>
    <property type="match status" value="1"/>
</dbReference>
<dbReference type="Pfam" id="PF14667">
    <property type="entry name" value="Polysacc_synt_C"/>
    <property type="match status" value="1"/>
</dbReference>
<dbReference type="Pfam" id="PF01370">
    <property type="entry name" value="Epimerase"/>
    <property type="match status" value="1"/>
</dbReference>
<gene>
    <name evidence="3" type="ORF">H0485_18515</name>
</gene>
<dbReference type="InterPro" id="IPR050177">
    <property type="entry name" value="Lipid_A_modif_metabolic_enz"/>
</dbReference>
<dbReference type="RefSeq" id="WP_226937415.1">
    <property type="nucleotide sequence ID" value="NZ_JACDXX010000024.1"/>
</dbReference>
<evidence type="ECO:0000259" key="1">
    <source>
        <dbReference type="Pfam" id="PF01370"/>
    </source>
</evidence>
<keyword evidence="4" id="KW-1185">Reference proteome</keyword>
<dbReference type="PANTHER" id="PTHR43245">
    <property type="entry name" value="BIFUNCTIONAL POLYMYXIN RESISTANCE PROTEIN ARNA"/>
    <property type="match status" value="1"/>
</dbReference>
<dbReference type="InterPro" id="IPR014710">
    <property type="entry name" value="RmlC-like_jellyroll"/>
</dbReference>
<dbReference type="InterPro" id="IPR011051">
    <property type="entry name" value="RmlC_Cupin_sf"/>
</dbReference>
<evidence type="ECO:0000313" key="4">
    <source>
        <dbReference type="Proteomes" id="UP001198571"/>
    </source>
</evidence>